<feature type="transmembrane region" description="Helical" evidence="2">
    <location>
        <begin position="281"/>
        <end position="303"/>
    </location>
</feature>
<keyword evidence="2" id="KW-0812">Transmembrane</keyword>
<feature type="transmembrane region" description="Helical" evidence="2">
    <location>
        <begin position="351"/>
        <end position="368"/>
    </location>
</feature>
<evidence type="ECO:0000256" key="2">
    <source>
        <dbReference type="SAM" id="Phobius"/>
    </source>
</evidence>
<reference evidence="3 4" key="1">
    <citation type="journal article" date="2014" name="Int. J. Syst. Evol. Microbiol.">
        <title>Complete genome sequence of Corynebacterium casei LMG S-19264T (=DSM 44701T), isolated from a smear-ripened cheese.</title>
        <authorList>
            <consortium name="US DOE Joint Genome Institute (JGI-PGF)"/>
            <person name="Walter F."/>
            <person name="Albersmeier A."/>
            <person name="Kalinowski J."/>
            <person name="Ruckert C."/>
        </authorList>
    </citation>
    <scope>NUCLEOTIDE SEQUENCE [LARGE SCALE GENOMIC DNA]</scope>
    <source>
        <strain evidence="3 4">CGMCC 4.7111</strain>
    </source>
</reference>
<feature type="transmembrane region" description="Helical" evidence="2">
    <location>
        <begin position="251"/>
        <end position="269"/>
    </location>
</feature>
<protein>
    <submittedName>
        <fullName evidence="3">Uncharacterized protein</fullName>
    </submittedName>
</protein>
<feature type="transmembrane region" description="Helical" evidence="2">
    <location>
        <begin position="402"/>
        <end position="418"/>
    </location>
</feature>
<accession>A0A918D044</accession>
<keyword evidence="2" id="KW-1133">Transmembrane helix</keyword>
<keyword evidence="2" id="KW-0472">Membrane</keyword>
<name>A0A918D044_9ACTN</name>
<dbReference type="EMBL" id="BMMM01000002">
    <property type="protein sequence ID" value="GGN52984.1"/>
    <property type="molecule type" value="Genomic_DNA"/>
</dbReference>
<comment type="caution">
    <text evidence="3">The sequence shown here is derived from an EMBL/GenBank/DDBJ whole genome shotgun (WGS) entry which is preliminary data.</text>
</comment>
<dbReference type="AlphaFoldDB" id="A0A918D044"/>
<gene>
    <name evidence="3" type="ORF">GCM10011579_010610</name>
</gene>
<evidence type="ECO:0000256" key="1">
    <source>
        <dbReference type="SAM" id="MobiDB-lite"/>
    </source>
</evidence>
<evidence type="ECO:0000313" key="3">
    <source>
        <dbReference type="EMBL" id="GGN52984.1"/>
    </source>
</evidence>
<feature type="transmembrane region" description="Helical" evidence="2">
    <location>
        <begin position="156"/>
        <end position="177"/>
    </location>
</feature>
<feature type="transmembrane region" description="Helical" evidence="2">
    <location>
        <begin position="211"/>
        <end position="231"/>
    </location>
</feature>
<sequence>MSVLVRFVVGPRSPRSPRFWVTVLAAVFAVLQLANVTGRDTPDTKNYLSYALSLRGESKHDAAALTIDYACAGKASIARRNQSVDVVRFHGPSPTKRVMAECRHDQWWGVSKRLAAGETAGHTVPFMSSRFMRIFEVRPGYPALLVPFITVLGVKWGLWASSVLVTVAGGVLAFLVLRTLRAPTAAALSGQALFYVLPCGTTAMRPMTEGLLLTLTLAALWGCALVLEGRARAGTWLVGGSLALLFTVKHSHALFLGLCLAGACAVIGVRRGRPRQPLRGLTGPLRALAVVAGCGTVATVVVAKVLHYPSESESLQDLLTAHFSRPDRTRLWSEFLHLELNFWVEWLRRQLWEPLFLTTLVAAAWGALRRRPAFAAFLLAAAFTGVLNQAGHPDINIWGDRLIVLAWLLPVVGLPLLLEEVVRPRMQASGTVPGPSSGTPRSLDEVTTG</sequence>
<feature type="transmembrane region" description="Helical" evidence="2">
    <location>
        <begin position="373"/>
        <end position="390"/>
    </location>
</feature>
<proteinExistence type="predicted"/>
<feature type="region of interest" description="Disordered" evidence="1">
    <location>
        <begin position="428"/>
        <end position="449"/>
    </location>
</feature>
<evidence type="ECO:0000313" key="4">
    <source>
        <dbReference type="Proteomes" id="UP000600365"/>
    </source>
</evidence>
<organism evidence="3 4">
    <name type="scientific">Streptomyces albiflavescens</name>
    <dbReference type="NCBI Taxonomy" id="1623582"/>
    <lineage>
        <taxon>Bacteria</taxon>
        <taxon>Bacillati</taxon>
        <taxon>Actinomycetota</taxon>
        <taxon>Actinomycetes</taxon>
        <taxon>Kitasatosporales</taxon>
        <taxon>Streptomycetaceae</taxon>
        <taxon>Streptomyces</taxon>
    </lineage>
</organism>
<keyword evidence="4" id="KW-1185">Reference proteome</keyword>
<dbReference type="Proteomes" id="UP000600365">
    <property type="component" value="Unassembled WGS sequence"/>
</dbReference>